<evidence type="ECO:0000313" key="8">
    <source>
        <dbReference type="Proteomes" id="UP000663843"/>
    </source>
</evidence>
<feature type="short sequence motif" description="GXGXXG" evidence="4">
    <location>
        <begin position="76"/>
        <end position="81"/>
    </location>
</feature>
<feature type="region of interest" description="Disordered" evidence="5">
    <location>
        <begin position="15"/>
        <end position="34"/>
    </location>
</feature>
<dbReference type="AlphaFoldDB" id="A0A8H2WHI7"/>
<dbReference type="GO" id="GO:0046486">
    <property type="term" value="P:glycerolipid metabolic process"/>
    <property type="evidence" value="ECO:0007669"/>
    <property type="project" value="UniProtKB-ARBA"/>
</dbReference>
<dbReference type="CDD" id="cd07216">
    <property type="entry name" value="Pat17_PNPLA8_PNPLA9_like3"/>
    <property type="match status" value="1"/>
</dbReference>
<keyword evidence="1 4" id="KW-0378">Hydrolase</keyword>
<sequence length="413" mass="46050">MSLEGGILYQIPQLQSNPMSSNTTTTSMNHPTSANHMSPMDEMRPSLQDPVVITTGTPLTRRVGEQGPLRLLCVDGGGIRGLSSLVMLKEFLSQVKNHEDFIWDGKGEILPCEYFDMICGTSTGGLIAIMLGKLRMTVNEAIRAYIDLSKSVFSEKKWIWKEGRYSAQNLKNAILHIIEQATRIPDGEKRNAEELMMRGDNPDPNACKVFVCAANTVDATASVHFRTYTVGKHEREDVTIWEAARATTAAPYFFKPLIIQNKGGRMEGGTYIDAGITNNNPIRRLISEARLVWPGRSIGHILSLGTGQKEAIHLPRAGMIPKLQLFKVLHLLQRIATDCERVHQEVYGEFAAGTYFRFNVDRGLEGVGLDEWNSIETISFRTLAYMQRGEIDTMLQQAVTSFLAYPFSHLPGN</sequence>
<proteinExistence type="predicted"/>
<dbReference type="PROSITE" id="PS51635">
    <property type="entry name" value="PNPLA"/>
    <property type="match status" value="1"/>
</dbReference>
<dbReference type="PANTHER" id="PTHR24185:SF1">
    <property type="entry name" value="CALCIUM-INDEPENDENT PHOSPHOLIPASE A2-GAMMA"/>
    <property type="match status" value="1"/>
</dbReference>
<dbReference type="Gene3D" id="3.40.1090.10">
    <property type="entry name" value="Cytosolic phospholipase A2 catalytic domain"/>
    <property type="match status" value="1"/>
</dbReference>
<feature type="domain" description="PNPLA" evidence="6">
    <location>
        <begin position="72"/>
        <end position="286"/>
    </location>
</feature>
<dbReference type="PANTHER" id="PTHR24185">
    <property type="entry name" value="CALCIUM-INDEPENDENT PHOSPHOLIPASE A2-GAMMA"/>
    <property type="match status" value="1"/>
</dbReference>
<feature type="short sequence motif" description="GXSXG" evidence="4">
    <location>
        <begin position="120"/>
        <end position="124"/>
    </location>
</feature>
<dbReference type="Pfam" id="PF01734">
    <property type="entry name" value="Patatin"/>
    <property type="match status" value="1"/>
</dbReference>
<dbReference type="Proteomes" id="UP000663843">
    <property type="component" value="Unassembled WGS sequence"/>
</dbReference>
<evidence type="ECO:0000256" key="5">
    <source>
        <dbReference type="SAM" id="MobiDB-lite"/>
    </source>
</evidence>
<evidence type="ECO:0000259" key="6">
    <source>
        <dbReference type="PROSITE" id="PS51635"/>
    </source>
</evidence>
<protein>
    <recommendedName>
        <fullName evidence="6">PNPLA domain-containing protein</fullName>
    </recommendedName>
</protein>
<evidence type="ECO:0000256" key="1">
    <source>
        <dbReference type="ARBA" id="ARBA00022801"/>
    </source>
</evidence>
<keyword evidence="3 4" id="KW-0443">Lipid metabolism</keyword>
<organism evidence="7 8">
    <name type="scientific">Rhizoctonia solani</name>
    <dbReference type="NCBI Taxonomy" id="456999"/>
    <lineage>
        <taxon>Eukaryota</taxon>
        <taxon>Fungi</taxon>
        <taxon>Dikarya</taxon>
        <taxon>Basidiomycota</taxon>
        <taxon>Agaricomycotina</taxon>
        <taxon>Agaricomycetes</taxon>
        <taxon>Cantharellales</taxon>
        <taxon>Ceratobasidiaceae</taxon>
        <taxon>Rhizoctonia</taxon>
    </lineage>
</organism>
<dbReference type="GO" id="GO:0016042">
    <property type="term" value="P:lipid catabolic process"/>
    <property type="evidence" value="ECO:0007669"/>
    <property type="project" value="UniProtKB-UniRule"/>
</dbReference>
<dbReference type="GO" id="GO:0016020">
    <property type="term" value="C:membrane"/>
    <property type="evidence" value="ECO:0007669"/>
    <property type="project" value="TreeGrafter"/>
</dbReference>
<comment type="caution">
    <text evidence="7">The sequence shown here is derived from an EMBL/GenBank/DDBJ whole genome shotgun (WGS) entry which is preliminary data.</text>
</comment>
<reference evidence="7" key="1">
    <citation type="submission" date="2021-01" db="EMBL/GenBank/DDBJ databases">
        <authorList>
            <person name="Kaushik A."/>
        </authorList>
    </citation>
    <scope>NUCLEOTIDE SEQUENCE</scope>
    <source>
        <strain evidence="7">AG2-2IIIB</strain>
    </source>
</reference>
<accession>A0A8H2WHI7</accession>
<evidence type="ECO:0000256" key="4">
    <source>
        <dbReference type="PROSITE-ProRule" id="PRU01161"/>
    </source>
</evidence>
<feature type="active site" description="Proton acceptor" evidence="4">
    <location>
        <position position="273"/>
    </location>
</feature>
<dbReference type="EMBL" id="CAJMWT010001153">
    <property type="protein sequence ID" value="CAE6383013.1"/>
    <property type="molecule type" value="Genomic_DNA"/>
</dbReference>
<dbReference type="GO" id="GO:0047499">
    <property type="term" value="F:calcium-independent phospholipase A2 activity"/>
    <property type="evidence" value="ECO:0007669"/>
    <property type="project" value="TreeGrafter"/>
</dbReference>
<feature type="compositionally biased region" description="Low complexity" evidence="5">
    <location>
        <begin position="16"/>
        <end position="33"/>
    </location>
</feature>
<name>A0A8H2WHI7_9AGAM</name>
<evidence type="ECO:0000256" key="2">
    <source>
        <dbReference type="ARBA" id="ARBA00022963"/>
    </source>
</evidence>
<feature type="active site" description="Nucleophile" evidence="4">
    <location>
        <position position="122"/>
    </location>
</feature>
<keyword evidence="2 4" id="KW-0442">Lipid degradation</keyword>
<dbReference type="InterPro" id="IPR016035">
    <property type="entry name" value="Acyl_Trfase/lysoPLipase"/>
</dbReference>
<evidence type="ECO:0000313" key="7">
    <source>
        <dbReference type="EMBL" id="CAE6383013.1"/>
    </source>
</evidence>
<comment type="caution">
    <text evidence="4">Lacks conserved residue(s) required for the propagation of feature annotation.</text>
</comment>
<dbReference type="SUPFAM" id="SSF52151">
    <property type="entry name" value="FabD/lysophospholipase-like"/>
    <property type="match status" value="1"/>
</dbReference>
<gene>
    <name evidence="7" type="ORF">RDB_LOCUS25981</name>
</gene>
<dbReference type="InterPro" id="IPR002641">
    <property type="entry name" value="PNPLA_dom"/>
</dbReference>
<evidence type="ECO:0000256" key="3">
    <source>
        <dbReference type="ARBA" id="ARBA00023098"/>
    </source>
</evidence>
<dbReference type="GO" id="GO:0019369">
    <property type="term" value="P:arachidonate metabolic process"/>
    <property type="evidence" value="ECO:0007669"/>
    <property type="project" value="TreeGrafter"/>
</dbReference>